<organism evidence="2 3">
    <name type="scientific">Nephila pilipes</name>
    <name type="common">Giant wood spider</name>
    <name type="synonym">Nephila maculata</name>
    <dbReference type="NCBI Taxonomy" id="299642"/>
    <lineage>
        <taxon>Eukaryota</taxon>
        <taxon>Metazoa</taxon>
        <taxon>Ecdysozoa</taxon>
        <taxon>Arthropoda</taxon>
        <taxon>Chelicerata</taxon>
        <taxon>Arachnida</taxon>
        <taxon>Araneae</taxon>
        <taxon>Araneomorphae</taxon>
        <taxon>Entelegynae</taxon>
        <taxon>Araneoidea</taxon>
        <taxon>Nephilidae</taxon>
        <taxon>Nephila</taxon>
    </lineage>
</organism>
<protein>
    <submittedName>
        <fullName evidence="2">Uncharacterized protein</fullName>
    </submittedName>
</protein>
<accession>A0A8X6UMP1</accession>
<feature type="region of interest" description="Disordered" evidence="1">
    <location>
        <begin position="1"/>
        <end position="24"/>
    </location>
</feature>
<dbReference type="AlphaFoldDB" id="A0A8X6UMP1"/>
<sequence length="159" mass="17400">MQNRGCVHSRAPLPERNATDSSLQLSYPPSPIDISISSQYACKKIANAAPPSAFSGRCVVSRCLERREYGPFLKSRRRACGPVAGTRISASSGKRGKFSRTVVCVKWNTSRVKFSHLGRWSRNPPPLVADDFAFLSIPPVFPGMETELNVLLLVHGNGT</sequence>
<proteinExistence type="predicted"/>
<reference evidence="2" key="1">
    <citation type="submission" date="2020-08" db="EMBL/GenBank/DDBJ databases">
        <title>Multicomponent nature underlies the extraordinary mechanical properties of spider dragline silk.</title>
        <authorList>
            <person name="Kono N."/>
            <person name="Nakamura H."/>
            <person name="Mori M."/>
            <person name="Yoshida Y."/>
            <person name="Ohtoshi R."/>
            <person name="Malay A.D."/>
            <person name="Moran D.A.P."/>
            <person name="Tomita M."/>
            <person name="Numata K."/>
            <person name="Arakawa K."/>
        </authorList>
    </citation>
    <scope>NUCLEOTIDE SEQUENCE</scope>
</reference>
<evidence type="ECO:0000313" key="3">
    <source>
        <dbReference type="Proteomes" id="UP000887013"/>
    </source>
</evidence>
<name>A0A8X6UMP1_NEPPI</name>
<evidence type="ECO:0000313" key="2">
    <source>
        <dbReference type="EMBL" id="GFU29892.1"/>
    </source>
</evidence>
<dbReference type="Proteomes" id="UP000887013">
    <property type="component" value="Unassembled WGS sequence"/>
</dbReference>
<keyword evidence="3" id="KW-1185">Reference proteome</keyword>
<evidence type="ECO:0000256" key="1">
    <source>
        <dbReference type="SAM" id="MobiDB-lite"/>
    </source>
</evidence>
<gene>
    <name evidence="2" type="ORF">NPIL_300601</name>
</gene>
<dbReference type="EMBL" id="BMAW01129302">
    <property type="protein sequence ID" value="GFU29892.1"/>
    <property type="molecule type" value="Genomic_DNA"/>
</dbReference>
<comment type="caution">
    <text evidence="2">The sequence shown here is derived from an EMBL/GenBank/DDBJ whole genome shotgun (WGS) entry which is preliminary data.</text>
</comment>